<dbReference type="SUPFAM" id="SSF51735">
    <property type="entry name" value="NAD(P)-binding Rossmann-fold domains"/>
    <property type="match status" value="1"/>
</dbReference>
<dbReference type="Pfam" id="PF02737">
    <property type="entry name" value="3HCDH_N"/>
    <property type="match status" value="1"/>
</dbReference>
<dbReference type="Gene3D" id="3.40.50.720">
    <property type="entry name" value="NAD(P)-binding Rossmann-like Domain"/>
    <property type="match status" value="1"/>
</dbReference>
<dbReference type="PANTHER" id="PTHR48075:SF5">
    <property type="entry name" value="3-HYDROXYBUTYRYL-COA DEHYDROGENASE"/>
    <property type="match status" value="1"/>
</dbReference>
<organism evidence="4 5">
    <name type="scientific">Tianweitania aestuarii</name>
    <dbReference type="NCBI Taxonomy" id="2814886"/>
    <lineage>
        <taxon>Bacteria</taxon>
        <taxon>Pseudomonadati</taxon>
        <taxon>Pseudomonadota</taxon>
        <taxon>Alphaproteobacteria</taxon>
        <taxon>Hyphomicrobiales</taxon>
        <taxon>Phyllobacteriaceae</taxon>
        <taxon>Tianweitania</taxon>
    </lineage>
</organism>
<feature type="domain" description="3-hydroxyacyl-CoA dehydrogenase C-terminal" evidence="2">
    <location>
        <begin position="185"/>
        <end position="253"/>
    </location>
</feature>
<dbReference type="PIRSF" id="PIRSF000105">
    <property type="entry name" value="HCDH"/>
    <property type="match status" value="1"/>
</dbReference>
<protein>
    <submittedName>
        <fullName evidence="4">3-hydroxyacyl-CoA dehydrogenase</fullName>
    </submittedName>
</protein>
<dbReference type="InterPro" id="IPR008927">
    <property type="entry name" value="6-PGluconate_DH-like_C_sf"/>
</dbReference>
<dbReference type="PANTHER" id="PTHR48075">
    <property type="entry name" value="3-HYDROXYACYL-COA DEHYDROGENASE FAMILY PROTEIN"/>
    <property type="match status" value="1"/>
</dbReference>
<keyword evidence="5" id="KW-1185">Reference proteome</keyword>
<comment type="caution">
    <text evidence="4">The sequence shown here is derived from an EMBL/GenBank/DDBJ whole genome shotgun (WGS) entry which is preliminary data.</text>
</comment>
<dbReference type="InterPro" id="IPR036291">
    <property type="entry name" value="NAD(P)-bd_dom_sf"/>
</dbReference>
<keyword evidence="1" id="KW-0560">Oxidoreductase</keyword>
<feature type="domain" description="3-hydroxyacyl-CoA dehydrogenase NAD binding" evidence="3">
    <location>
        <begin position="11"/>
        <end position="180"/>
    </location>
</feature>
<evidence type="ECO:0000313" key="5">
    <source>
        <dbReference type="Proteomes" id="UP001297272"/>
    </source>
</evidence>
<evidence type="ECO:0000259" key="3">
    <source>
        <dbReference type="Pfam" id="PF02737"/>
    </source>
</evidence>
<evidence type="ECO:0000259" key="2">
    <source>
        <dbReference type="Pfam" id="PF00725"/>
    </source>
</evidence>
<dbReference type="Proteomes" id="UP001297272">
    <property type="component" value="Unassembled WGS sequence"/>
</dbReference>
<name>A0ABS5RY78_9HYPH</name>
<dbReference type="InterPro" id="IPR006176">
    <property type="entry name" value="3-OHacyl-CoA_DH_NAD-bd"/>
</dbReference>
<proteinExistence type="predicted"/>
<dbReference type="SUPFAM" id="SSF48179">
    <property type="entry name" value="6-phosphogluconate dehydrogenase C-terminal domain-like"/>
    <property type="match status" value="1"/>
</dbReference>
<dbReference type="Gene3D" id="1.10.1040.10">
    <property type="entry name" value="N-(1-d-carboxylethyl)-l-norvaline Dehydrogenase, domain 2"/>
    <property type="match status" value="1"/>
</dbReference>
<sequence length="310" mass="32968">MTDRGTASGPVAVVGGGLIGISWAALFTAYGHDVALYEPVEAARAGLQARIAVARTQIGEIAPDLLDAGTVTLAQSLVDAVTDCCFVQENVPEKIALKREIYASIEAAAPADITIASSTSSLVWSDLSADMTNPSRLITAHPFNPPHLMPLVELFGSDPTRLAEAASFYRALGRHPVRLKREAVGHIANRLSSALWREAVNMVAQDIAEVEDIDAALVYGPGLRWSVMGSHMAYHLGGGDGGIGHYLAHLGPSQERRWQDLGHPTLDAATQAKLVDGIEAEARGRSIRDLEAARDSGLIAVQQALWGKRS</sequence>
<evidence type="ECO:0000256" key="1">
    <source>
        <dbReference type="ARBA" id="ARBA00023002"/>
    </source>
</evidence>
<dbReference type="InterPro" id="IPR022694">
    <property type="entry name" value="3-OHacyl-CoA_DH"/>
</dbReference>
<dbReference type="RefSeq" id="WP_213985660.1">
    <property type="nucleotide sequence ID" value="NZ_JAFMNX010000004.1"/>
</dbReference>
<gene>
    <name evidence="4" type="ORF">JYU29_15000</name>
</gene>
<evidence type="ECO:0000313" key="4">
    <source>
        <dbReference type="EMBL" id="MBS9721998.1"/>
    </source>
</evidence>
<reference evidence="4 5" key="1">
    <citation type="submission" date="2021-03" db="EMBL/GenBank/DDBJ databases">
        <title>Tianweitania aestuarii sp. nov., isolated from a tidal flat.</title>
        <authorList>
            <person name="Park S."/>
            <person name="Yoon J.-H."/>
        </authorList>
    </citation>
    <scope>NUCLEOTIDE SEQUENCE [LARGE SCALE GENOMIC DNA]</scope>
    <source>
        <strain evidence="4 5">BSSL-BM11</strain>
    </source>
</reference>
<dbReference type="Pfam" id="PF00725">
    <property type="entry name" value="3HCDH"/>
    <property type="match status" value="1"/>
</dbReference>
<dbReference type="InterPro" id="IPR013328">
    <property type="entry name" value="6PGD_dom2"/>
</dbReference>
<dbReference type="InterPro" id="IPR006108">
    <property type="entry name" value="3HC_DH_C"/>
</dbReference>
<dbReference type="EMBL" id="JAFMNX010000004">
    <property type="protein sequence ID" value="MBS9721998.1"/>
    <property type="molecule type" value="Genomic_DNA"/>
</dbReference>
<accession>A0ABS5RY78</accession>